<dbReference type="RefSeq" id="WP_061969047.1">
    <property type="nucleotide sequence ID" value="NZ_FMAV01000001.1"/>
</dbReference>
<dbReference type="PANTHER" id="PTHR43685:SF2">
    <property type="entry name" value="GLYCOSYLTRANSFERASE 2-LIKE DOMAIN-CONTAINING PROTEIN"/>
    <property type="match status" value="1"/>
</dbReference>
<dbReference type="OrthoDB" id="9815829at2"/>
<protein>
    <recommendedName>
        <fullName evidence="1">Glycosyltransferase 2-like domain-containing protein</fullName>
    </recommendedName>
</protein>
<accession>A0A0V8JCX7</accession>
<name>A0A0V8JCX7_9BACL</name>
<organism evidence="2 3">
    <name type="scientific">Fictibacillus enclensis</name>
    <dbReference type="NCBI Taxonomy" id="1017270"/>
    <lineage>
        <taxon>Bacteria</taxon>
        <taxon>Bacillati</taxon>
        <taxon>Bacillota</taxon>
        <taxon>Bacilli</taxon>
        <taxon>Bacillales</taxon>
        <taxon>Fictibacillaceae</taxon>
        <taxon>Fictibacillus</taxon>
    </lineage>
</organism>
<dbReference type="AlphaFoldDB" id="A0A0V8JCX7"/>
<dbReference type="InterPro" id="IPR050834">
    <property type="entry name" value="Glycosyltransf_2"/>
</dbReference>
<evidence type="ECO:0000313" key="2">
    <source>
        <dbReference type="EMBL" id="KSU84878.1"/>
    </source>
</evidence>
<dbReference type="InterPro" id="IPR001173">
    <property type="entry name" value="Glyco_trans_2-like"/>
</dbReference>
<reference evidence="2 3" key="1">
    <citation type="journal article" date="2014" name="Antonie Van Leeuwenhoek">
        <title>Fictibacillus enclensis sp. nov., isolated from marine sediment.</title>
        <authorList>
            <person name="Dastager S.G."/>
            <person name="Mawlankar R."/>
            <person name="Srinivasan K."/>
            <person name="Tang S.K."/>
            <person name="Lee J.C."/>
            <person name="Ramana V.V."/>
            <person name="Shouche Y.S."/>
        </authorList>
    </citation>
    <scope>NUCLEOTIDE SEQUENCE [LARGE SCALE GENOMIC DNA]</scope>
    <source>
        <strain evidence="2 3">NIO-1003</strain>
    </source>
</reference>
<sequence>MFVSVVMAVYNAEDYVEEAIKSILNQTYHQIELIIVNDASTDRTYEILESIKDSKMKIIHLDKNQGAAHCLNLGIKQASGSWIAIQDADDLSLPNRIEEQVKYVTKNPGIAAVGSFIHCIHGKEIISKELLLMEEEGYNASSEHLKEHRFFSSFICHGSVMFSKSVFDQLGGYNPAYKIAYDYDLWMRMLEILPFHKLPKVLYEYRIHQDSLSRLKRQDTVNEVWLISSKNIQKKLVDGLNRKPNFVIIGDRKTCKEFKNIACTENSLSVYDFYYKNNRSLSSKIYKLCCTGKVDAVIFLNSYKLLGIYEQLKQQGLIFNDNLFRIMV</sequence>
<keyword evidence="3" id="KW-1185">Reference proteome</keyword>
<dbReference type="PANTHER" id="PTHR43685">
    <property type="entry name" value="GLYCOSYLTRANSFERASE"/>
    <property type="match status" value="1"/>
</dbReference>
<evidence type="ECO:0000313" key="3">
    <source>
        <dbReference type="Proteomes" id="UP000054099"/>
    </source>
</evidence>
<dbReference type="Gene3D" id="3.90.550.10">
    <property type="entry name" value="Spore Coat Polysaccharide Biosynthesis Protein SpsA, Chain A"/>
    <property type="match status" value="1"/>
</dbReference>
<dbReference type="EMBL" id="LNQN01000001">
    <property type="protein sequence ID" value="KSU84878.1"/>
    <property type="molecule type" value="Genomic_DNA"/>
</dbReference>
<dbReference type="InterPro" id="IPR029044">
    <property type="entry name" value="Nucleotide-diphossugar_trans"/>
</dbReference>
<evidence type="ECO:0000259" key="1">
    <source>
        <dbReference type="Pfam" id="PF00535"/>
    </source>
</evidence>
<feature type="domain" description="Glycosyltransferase 2-like" evidence="1">
    <location>
        <begin position="4"/>
        <end position="170"/>
    </location>
</feature>
<dbReference type="Pfam" id="PF00535">
    <property type="entry name" value="Glycos_transf_2"/>
    <property type="match status" value="1"/>
</dbReference>
<proteinExistence type="predicted"/>
<gene>
    <name evidence="2" type="ORF">AS030_04945</name>
</gene>
<comment type="caution">
    <text evidence="2">The sequence shown here is derived from an EMBL/GenBank/DDBJ whole genome shotgun (WGS) entry which is preliminary data.</text>
</comment>
<dbReference type="SUPFAM" id="SSF53448">
    <property type="entry name" value="Nucleotide-diphospho-sugar transferases"/>
    <property type="match status" value="1"/>
</dbReference>
<dbReference type="Proteomes" id="UP000054099">
    <property type="component" value="Unassembled WGS sequence"/>
</dbReference>